<accession>A0A9X6NE05</accession>
<proteinExistence type="predicted"/>
<gene>
    <name evidence="1" type="ORF">BV898_16032</name>
</gene>
<name>A0A9X6NE05_HYPEX</name>
<keyword evidence="2" id="KW-1185">Reference proteome</keyword>
<comment type="caution">
    <text evidence="1">The sequence shown here is derived from an EMBL/GenBank/DDBJ whole genome shotgun (WGS) entry which is preliminary data.</text>
</comment>
<reference evidence="2" key="1">
    <citation type="submission" date="2017-01" db="EMBL/GenBank/DDBJ databases">
        <title>Comparative genomics of anhydrobiosis in the tardigrade Hypsibius dujardini.</title>
        <authorList>
            <person name="Yoshida Y."/>
            <person name="Koutsovoulos G."/>
            <person name="Laetsch D."/>
            <person name="Stevens L."/>
            <person name="Kumar S."/>
            <person name="Horikawa D."/>
            <person name="Ishino K."/>
            <person name="Komine S."/>
            <person name="Tomita M."/>
            <person name="Blaxter M."/>
            <person name="Arakawa K."/>
        </authorList>
    </citation>
    <scope>NUCLEOTIDE SEQUENCE [LARGE SCALE GENOMIC DNA]</scope>
    <source>
        <strain evidence="2">Z151</strain>
    </source>
</reference>
<organism evidence="1 2">
    <name type="scientific">Hypsibius exemplaris</name>
    <name type="common">Freshwater tardigrade</name>
    <dbReference type="NCBI Taxonomy" id="2072580"/>
    <lineage>
        <taxon>Eukaryota</taxon>
        <taxon>Metazoa</taxon>
        <taxon>Ecdysozoa</taxon>
        <taxon>Tardigrada</taxon>
        <taxon>Eutardigrada</taxon>
        <taxon>Parachela</taxon>
        <taxon>Hypsibioidea</taxon>
        <taxon>Hypsibiidae</taxon>
        <taxon>Hypsibius</taxon>
    </lineage>
</organism>
<dbReference type="AlphaFoldDB" id="A0A9X6NE05"/>
<evidence type="ECO:0000313" key="1">
    <source>
        <dbReference type="EMBL" id="OWA51554.1"/>
    </source>
</evidence>
<sequence length="71" mass="7779">MVSPSPIAEDLPQGIRFVNSRQRARQAATRAVTSAKVRSTVANPFQTPSMPKRIPCNNFYSLRSNCVPSSS</sequence>
<dbReference type="EMBL" id="MTYJ01000231">
    <property type="protein sequence ID" value="OWA51554.1"/>
    <property type="molecule type" value="Genomic_DNA"/>
</dbReference>
<dbReference type="Proteomes" id="UP000192578">
    <property type="component" value="Unassembled WGS sequence"/>
</dbReference>
<evidence type="ECO:0000313" key="2">
    <source>
        <dbReference type="Proteomes" id="UP000192578"/>
    </source>
</evidence>
<protein>
    <submittedName>
        <fullName evidence="1">Uncharacterized protein</fullName>
    </submittedName>
</protein>